<keyword evidence="1" id="KW-0472">Membrane</keyword>
<evidence type="ECO:0000313" key="2">
    <source>
        <dbReference type="EMBL" id="KOF86538.1"/>
    </source>
</evidence>
<keyword evidence="1" id="KW-0812">Transmembrane</keyword>
<evidence type="ECO:0000256" key="1">
    <source>
        <dbReference type="SAM" id="Phobius"/>
    </source>
</evidence>
<feature type="transmembrane region" description="Helical" evidence="1">
    <location>
        <begin position="21"/>
        <end position="38"/>
    </location>
</feature>
<accession>A0A0L8HB46</accession>
<dbReference type="EMBL" id="KQ418610">
    <property type="protein sequence ID" value="KOF86538.1"/>
    <property type="molecule type" value="Genomic_DNA"/>
</dbReference>
<organism evidence="2">
    <name type="scientific">Octopus bimaculoides</name>
    <name type="common">California two-spotted octopus</name>
    <dbReference type="NCBI Taxonomy" id="37653"/>
    <lineage>
        <taxon>Eukaryota</taxon>
        <taxon>Metazoa</taxon>
        <taxon>Spiralia</taxon>
        <taxon>Lophotrochozoa</taxon>
        <taxon>Mollusca</taxon>
        <taxon>Cephalopoda</taxon>
        <taxon>Coleoidea</taxon>
        <taxon>Octopodiformes</taxon>
        <taxon>Octopoda</taxon>
        <taxon>Incirrata</taxon>
        <taxon>Octopodidae</taxon>
        <taxon>Octopus</taxon>
    </lineage>
</organism>
<keyword evidence="1" id="KW-1133">Transmembrane helix</keyword>
<proteinExistence type="predicted"/>
<name>A0A0L8HB46_OCTBM</name>
<protein>
    <submittedName>
        <fullName evidence="2">Uncharacterized protein</fullName>
    </submittedName>
</protein>
<reference evidence="2" key="1">
    <citation type="submission" date="2015-07" db="EMBL/GenBank/DDBJ databases">
        <title>MeaNS - Measles Nucleotide Surveillance Program.</title>
        <authorList>
            <person name="Tran T."/>
            <person name="Druce J."/>
        </authorList>
    </citation>
    <scope>NUCLEOTIDE SEQUENCE</scope>
    <source>
        <strain evidence="2">UCB-OBI-ISO-001</strain>
        <tissue evidence="2">Gonad</tissue>
    </source>
</reference>
<dbReference type="AlphaFoldDB" id="A0A0L8HB46"/>
<sequence length="112" mass="13300">MNCFRDIPSLPFSLNLLKFTFYLIWYFVVFIDIFYYLMCGCHNCSEVIPENVLADELLTTTSMWDNFLILSTVVKGNYCCEHCHSLYRVRIWRNLPIIGNWICDITLAFHLL</sequence>
<gene>
    <name evidence="2" type="ORF">OCBIM_22018354mg</name>
</gene>